<organism evidence="8 9">
    <name type="scientific">Pichia sorbitophila (strain ATCC MYA-4447 / BCRC 22081 / CBS 7064 / NBRC 10061 / NRRL Y-12695)</name>
    <name type="common">Hybrid yeast</name>
    <dbReference type="NCBI Taxonomy" id="559304"/>
    <lineage>
        <taxon>Eukaryota</taxon>
        <taxon>Fungi</taxon>
        <taxon>Dikarya</taxon>
        <taxon>Ascomycota</taxon>
        <taxon>Saccharomycotina</taxon>
        <taxon>Pichiomycetes</taxon>
        <taxon>Debaryomycetaceae</taxon>
        <taxon>Millerozyma</taxon>
    </lineage>
</organism>
<evidence type="ECO:0000256" key="1">
    <source>
        <dbReference type="ARBA" id="ARBA00022723"/>
    </source>
</evidence>
<dbReference type="FunCoup" id="G8Y1B9">
    <property type="interactions" value="805"/>
</dbReference>
<evidence type="ECO:0000259" key="7">
    <source>
        <dbReference type="PROSITE" id="PS50048"/>
    </source>
</evidence>
<feature type="domain" description="Zn(2)-C6 fungal-type" evidence="7">
    <location>
        <begin position="19"/>
        <end position="49"/>
    </location>
</feature>
<keyword evidence="9" id="KW-1185">Reference proteome</keyword>
<dbReference type="CDD" id="cd00067">
    <property type="entry name" value="GAL4"/>
    <property type="match status" value="1"/>
</dbReference>
<dbReference type="PANTHER" id="PTHR31069">
    <property type="entry name" value="OLEATE-ACTIVATED TRANSCRIPTION FACTOR 1-RELATED"/>
    <property type="match status" value="1"/>
</dbReference>
<dbReference type="Pfam" id="PF00172">
    <property type="entry name" value="Zn_clus"/>
    <property type="match status" value="1"/>
</dbReference>
<protein>
    <submittedName>
        <fullName evidence="8">Piso0_005122 protein</fullName>
    </submittedName>
</protein>
<dbReference type="PROSITE" id="PS50048">
    <property type="entry name" value="ZN2_CY6_FUNGAL_2"/>
    <property type="match status" value="1"/>
</dbReference>
<dbReference type="SMART" id="SM00906">
    <property type="entry name" value="Fungal_trans"/>
    <property type="match status" value="1"/>
</dbReference>
<name>G8Y1B9_PICSO</name>
<dbReference type="SUPFAM" id="SSF57701">
    <property type="entry name" value="Zn2/Cys6 DNA-binding domain"/>
    <property type="match status" value="1"/>
</dbReference>
<evidence type="ECO:0000256" key="6">
    <source>
        <dbReference type="SAM" id="MobiDB-lite"/>
    </source>
</evidence>
<dbReference type="STRING" id="559304.G8Y1B9"/>
<reference evidence="8 9" key="1">
    <citation type="journal article" date="2012" name="G3 (Bethesda)">
        <title>Pichia sorbitophila, an interspecies yeast hybrid reveals early steps of genome resolution following polyploidization.</title>
        <authorList>
            <person name="Leh Louis V."/>
            <person name="Despons L."/>
            <person name="Friedrich A."/>
            <person name="Martin T."/>
            <person name="Durrens P."/>
            <person name="Casaregola S."/>
            <person name="Neuveglise C."/>
            <person name="Fairhead C."/>
            <person name="Marck C."/>
            <person name="Cruz J.A."/>
            <person name="Straub M.L."/>
            <person name="Kugler V."/>
            <person name="Sacerdot C."/>
            <person name="Uzunov Z."/>
            <person name="Thierry A."/>
            <person name="Weiss S."/>
            <person name="Bleykasten C."/>
            <person name="De Montigny J."/>
            <person name="Jacques N."/>
            <person name="Jung P."/>
            <person name="Lemaire M."/>
            <person name="Mallet S."/>
            <person name="Morel G."/>
            <person name="Richard G.F."/>
            <person name="Sarkar A."/>
            <person name="Savel G."/>
            <person name="Schacherer J."/>
            <person name="Seret M.L."/>
            <person name="Talla E."/>
            <person name="Samson G."/>
            <person name="Jubin C."/>
            <person name="Poulain J."/>
            <person name="Vacherie B."/>
            <person name="Barbe V."/>
            <person name="Pelletier E."/>
            <person name="Sherman D.J."/>
            <person name="Westhof E."/>
            <person name="Weissenbach J."/>
            <person name="Baret P.V."/>
            <person name="Wincker P."/>
            <person name="Gaillardin C."/>
            <person name="Dujon B."/>
            <person name="Souciet J.L."/>
        </authorList>
    </citation>
    <scope>NUCLEOTIDE SEQUENCE [LARGE SCALE GENOMIC DNA]</scope>
    <source>
        <strain evidence="9">ATCC MYA-4447 / BCRC 22081 / CBS 7064 / NBRC 10061 / NRRL Y-12695</strain>
    </source>
</reference>
<dbReference type="InParanoid" id="G8Y1B9"/>
<feature type="compositionally biased region" description="Low complexity" evidence="6">
    <location>
        <begin position="87"/>
        <end position="101"/>
    </location>
</feature>
<dbReference type="InterPro" id="IPR036864">
    <property type="entry name" value="Zn2-C6_fun-type_DNA-bd_sf"/>
</dbReference>
<evidence type="ECO:0000256" key="3">
    <source>
        <dbReference type="ARBA" id="ARBA00023125"/>
    </source>
</evidence>
<dbReference type="Pfam" id="PF04082">
    <property type="entry name" value="Fungal_trans"/>
    <property type="match status" value="1"/>
</dbReference>
<keyword evidence="1" id="KW-0479">Metal-binding</keyword>
<dbReference type="GO" id="GO:0006351">
    <property type="term" value="P:DNA-templated transcription"/>
    <property type="evidence" value="ECO:0007669"/>
    <property type="project" value="InterPro"/>
</dbReference>
<dbReference type="OMA" id="XSINNIS"/>
<keyword evidence="5" id="KW-0539">Nucleus</keyword>
<feature type="region of interest" description="Disordered" evidence="6">
    <location>
        <begin position="84"/>
        <end position="125"/>
    </location>
</feature>
<dbReference type="InterPro" id="IPR007219">
    <property type="entry name" value="XnlR_reg_dom"/>
</dbReference>
<keyword evidence="2" id="KW-0805">Transcription regulation</keyword>
<dbReference type="GO" id="GO:0000981">
    <property type="term" value="F:DNA-binding transcription factor activity, RNA polymerase II-specific"/>
    <property type="evidence" value="ECO:0007669"/>
    <property type="project" value="InterPro"/>
</dbReference>
<dbReference type="Gene3D" id="4.10.240.10">
    <property type="entry name" value="Zn(2)-C6 fungal-type DNA-binding domain"/>
    <property type="match status" value="1"/>
</dbReference>
<dbReference type="GO" id="GO:0008270">
    <property type="term" value="F:zinc ion binding"/>
    <property type="evidence" value="ECO:0007669"/>
    <property type="project" value="InterPro"/>
</dbReference>
<evidence type="ECO:0000256" key="5">
    <source>
        <dbReference type="ARBA" id="ARBA00023242"/>
    </source>
</evidence>
<dbReference type="OrthoDB" id="5069333at2759"/>
<evidence type="ECO:0000313" key="9">
    <source>
        <dbReference type="Proteomes" id="UP000005222"/>
    </source>
</evidence>
<evidence type="ECO:0000313" key="8">
    <source>
        <dbReference type="EMBL" id="CCE86622.1"/>
    </source>
</evidence>
<gene>
    <name evidence="8" type="primary">Piso0_005122</name>
    <name evidence="8" type="ORF">GNLVRS01_PISO0N08285g</name>
</gene>
<dbReference type="AlphaFoldDB" id="G8Y1B9"/>
<accession>G8Y1B9</accession>
<sequence length="895" mass="102042">MVDNNAAMPSRKRNRASIVCGFCRKRKVKCDRQVPCSTCVKYGNKECHYSNHDEKEKANTNLMSELNNLKAKLHTIEGMIGNNVDPSSLSKRSSSSSYNKVDSSDETSSTKHESYSDNSSTAIGTPPDILSEEISLFDGHSSIIDKFAFSRRSHGIFSWVTFTKLDPVTEVISGYIHSILTNHLKKVFNDDGDQEKSGKVFREKIMAELNVTAMKKNSCVATSNGIDLIDQRAKKLGVVFYDWEGYDGVHLTERIKLILPTKVVIWKLIRRYFDALYPFFPYIDENTFRDQVISVIGSESYENEKVESLTIRTKLDFAVSGLLLIVLRLSYLSLFSSVVATNEAEFLRSDPSVEPEEKRFLINNPINIDAVTIAKDCLFSFNMLDIASLHVLQLAFYLKIYATFAPEEGDGSLVGTSQIFTGIAVQMAMDLGLNRDPDFYPAGLQDEKVNNLSRKIWHGILQIDMMFSLASGRPLVADTTYSDTKLPFYKPGNENLNDIEKEKEVLLAFRNFFTYYGPLKDISRLVLNMRTKFRVGDLMSKLTSLDNVLKSHQDKLSILTSEHVFSSTFAMRETMDVLVYVNIRFFLLSNYLHMFVHYEKLRRFDISFCFLRKILSETIFDMLPFMNRVLGASNKKFNHVIDLILIPTLEVGIHKSCLVVSALIARTYFVKYHYEKAVSLSGFAGTDQRYLSLLVDVQGKLESTFKSLYDLVNKLSGRYYYAWRIGKIFNIISGIITSKTLSEKLGSPDFEYKPEIPIFELQELNDVLNDGINTLQSSTMTENSDRISQTKSKSPNKLQFDPVNPEEEMQESNCTLSSDEIDNFWLQMMKKLKSNASFVCDTPQYRDPSLDINSNTPELLNTQFSEIQNLLDFSAFNHDADVFSSDFFDNMEFQM</sequence>
<dbReference type="PANTHER" id="PTHR31069:SF12">
    <property type="entry name" value="TRANSCRIPTION FACTOR DOMAIN-CONTAINING PROTEIN"/>
    <property type="match status" value="1"/>
</dbReference>
<dbReference type="HOGENOM" id="CLU_005934_0_0_1"/>
<dbReference type="GO" id="GO:0005634">
    <property type="term" value="C:nucleus"/>
    <property type="evidence" value="ECO:0007669"/>
    <property type="project" value="TreeGrafter"/>
</dbReference>
<feature type="compositionally biased region" description="Polar residues" evidence="6">
    <location>
        <begin position="778"/>
        <end position="797"/>
    </location>
</feature>
<dbReference type="EMBL" id="FO082046">
    <property type="protein sequence ID" value="CCE86622.1"/>
    <property type="molecule type" value="Genomic_DNA"/>
</dbReference>
<keyword evidence="4" id="KW-0804">Transcription</keyword>
<evidence type="ECO:0000256" key="4">
    <source>
        <dbReference type="ARBA" id="ARBA00023163"/>
    </source>
</evidence>
<feature type="region of interest" description="Disordered" evidence="6">
    <location>
        <begin position="778"/>
        <end position="809"/>
    </location>
</feature>
<dbReference type="GO" id="GO:0000978">
    <property type="term" value="F:RNA polymerase II cis-regulatory region sequence-specific DNA binding"/>
    <property type="evidence" value="ECO:0007669"/>
    <property type="project" value="TreeGrafter"/>
</dbReference>
<dbReference type="Proteomes" id="UP000005222">
    <property type="component" value="Chromosome N"/>
</dbReference>
<proteinExistence type="predicted"/>
<dbReference type="eggNOG" id="ENOG502QRPQ">
    <property type="taxonomic scope" value="Eukaryota"/>
</dbReference>
<dbReference type="SMART" id="SM00066">
    <property type="entry name" value="GAL4"/>
    <property type="match status" value="1"/>
</dbReference>
<dbReference type="InterPro" id="IPR001138">
    <property type="entry name" value="Zn2Cys6_DnaBD"/>
</dbReference>
<dbReference type="GO" id="GO:0045944">
    <property type="term" value="P:positive regulation of transcription by RNA polymerase II"/>
    <property type="evidence" value="ECO:0007669"/>
    <property type="project" value="TreeGrafter"/>
</dbReference>
<dbReference type="PROSITE" id="PS00463">
    <property type="entry name" value="ZN2_CY6_FUNGAL_1"/>
    <property type="match status" value="1"/>
</dbReference>
<keyword evidence="3" id="KW-0238">DNA-binding</keyword>
<dbReference type="CDD" id="cd12148">
    <property type="entry name" value="fungal_TF_MHR"/>
    <property type="match status" value="1"/>
</dbReference>
<evidence type="ECO:0000256" key="2">
    <source>
        <dbReference type="ARBA" id="ARBA00023015"/>
    </source>
</evidence>
<dbReference type="InterPro" id="IPR050675">
    <property type="entry name" value="OAF3"/>
</dbReference>